<accession>A0A7L4ZNC8</accession>
<keyword evidence="3" id="KW-0949">S-adenosyl-L-methionine</keyword>
<gene>
    <name evidence="5" type="primary">rsmA_1</name>
    <name evidence="5" type="ORF">IMCC3317_33840</name>
</gene>
<keyword evidence="1 5" id="KW-0489">Methyltransferase</keyword>
<evidence type="ECO:0000313" key="6">
    <source>
        <dbReference type="Proteomes" id="UP000464657"/>
    </source>
</evidence>
<dbReference type="KEGG" id="kan:IMCC3317_33840"/>
<dbReference type="EC" id="2.1.1.-" evidence="5"/>
<protein>
    <submittedName>
        <fullName evidence="5">Ribosomal RNA small subunit methyltransferase A</fullName>
        <ecNumber evidence="5">2.1.1.-</ecNumber>
    </submittedName>
</protein>
<dbReference type="Gene3D" id="3.40.50.150">
    <property type="entry name" value="Vaccinia Virus protein VP39"/>
    <property type="match status" value="1"/>
</dbReference>
<evidence type="ECO:0000256" key="2">
    <source>
        <dbReference type="ARBA" id="ARBA00022679"/>
    </source>
</evidence>
<dbReference type="OrthoDB" id="9805585at2"/>
<name>A0A7L4ZNC8_9FLAO</name>
<dbReference type="InterPro" id="IPR001737">
    <property type="entry name" value="KsgA/Erm"/>
</dbReference>
<proteinExistence type="predicted"/>
<evidence type="ECO:0000256" key="1">
    <source>
        <dbReference type="ARBA" id="ARBA00022603"/>
    </source>
</evidence>
<dbReference type="GO" id="GO:0032259">
    <property type="term" value="P:methylation"/>
    <property type="evidence" value="ECO:0007669"/>
    <property type="project" value="UniProtKB-KW"/>
</dbReference>
<dbReference type="InterPro" id="IPR029063">
    <property type="entry name" value="SAM-dependent_MTases_sf"/>
</dbReference>
<dbReference type="Pfam" id="PF00398">
    <property type="entry name" value="RrnaAD"/>
    <property type="match status" value="1"/>
</dbReference>
<evidence type="ECO:0000256" key="3">
    <source>
        <dbReference type="ARBA" id="ARBA00022691"/>
    </source>
</evidence>
<dbReference type="SUPFAM" id="SSF53335">
    <property type="entry name" value="S-adenosyl-L-methionine-dependent methyltransferases"/>
    <property type="match status" value="1"/>
</dbReference>
<reference evidence="5 6" key="1">
    <citation type="journal article" date="2013" name="Int. J. Syst. Evol. Microbiol.">
        <title>Kordia antarctica sp. nov., isolated from Antarctic seawater.</title>
        <authorList>
            <person name="Baek K."/>
            <person name="Choi A."/>
            <person name="Kang I."/>
            <person name="Lee K."/>
            <person name="Cho J.C."/>
        </authorList>
    </citation>
    <scope>NUCLEOTIDE SEQUENCE [LARGE SCALE GENOMIC DNA]</scope>
    <source>
        <strain evidence="5 6">IMCC3317</strain>
    </source>
</reference>
<evidence type="ECO:0000256" key="4">
    <source>
        <dbReference type="ARBA" id="ARBA00022884"/>
    </source>
</evidence>
<dbReference type="AlphaFoldDB" id="A0A7L4ZNC8"/>
<dbReference type="Proteomes" id="UP000464657">
    <property type="component" value="Chromosome"/>
</dbReference>
<sequence>MDKLNFFREAIRDIKTSGTIFPSSRFLSRRIVKNIDFSTVKVIVEFGSGNGIITKEILKRIQPHTKLITFEINEKFFQSLEKIKHSQLIIEKVSAEDIMPILKKHGFEKADCIISSLPLTNIPKEISDKILANAYEAMVDDSLYVQYQYSLTYYKKLKEVFNDKVKLSFEAFNIPPAFVYIAQK</sequence>
<dbReference type="EMBL" id="CP019288">
    <property type="protein sequence ID" value="QHI38001.1"/>
    <property type="molecule type" value="Genomic_DNA"/>
</dbReference>
<organism evidence="5 6">
    <name type="scientific">Kordia antarctica</name>
    <dbReference type="NCBI Taxonomy" id="1218801"/>
    <lineage>
        <taxon>Bacteria</taxon>
        <taxon>Pseudomonadati</taxon>
        <taxon>Bacteroidota</taxon>
        <taxon>Flavobacteriia</taxon>
        <taxon>Flavobacteriales</taxon>
        <taxon>Flavobacteriaceae</taxon>
        <taxon>Kordia</taxon>
    </lineage>
</organism>
<keyword evidence="4" id="KW-0694">RNA-binding</keyword>
<keyword evidence="6" id="KW-1185">Reference proteome</keyword>
<keyword evidence="2 5" id="KW-0808">Transferase</keyword>
<evidence type="ECO:0000313" key="5">
    <source>
        <dbReference type="EMBL" id="QHI38001.1"/>
    </source>
</evidence>
<dbReference type="GO" id="GO:0008168">
    <property type="term" value="F:methyltransferase activity"/>
    <property type="evidence" value="ECO:0007669"/>
    <property type="project" value="UniProtKB-KW"/>
</dbReference>
<dbReference type="RefSeq" id="WP_160130574.1">
    <property type="nucleotide sequence ID" value="NZ_CP019288.1"/>
</dbReference>
<dbReference type="GO" id="GO:0003723">
    <property type="term" value="F:RNA binding"/>
    <property type="evidence" value="ECO:0007669"/>
    <property type="project" value="UniProtKB-KW"/>
</dbReference>